<keyword evidence="2" id="KW-1185">Reference proteome</keyword>
<dbReference type="OrthoDB" id="992209at2759"/>
<comment type="caution">
    <text evidence="1">The sequence shown here is derived from an EMBL/GenBank/DDBJ whole genome shotgun (WGS) entry which is preliminary data.</text>
</comment>
<accession>A0A7J9CQA5</accession>
<sequence>MNGLINSTAKMLAERDDTLEYMVLAMKKEIEELKGELTIYKATLSNGMLTLKPNQQAMDVPKPENFKSARFARDVDNFL</sequence>
<dbReference type="Proteomes" id="UP000593579">
    <property type="component" value="Unassembled WGS sequence"/>
</dbReference>
<protein>
    <submittedName>
        <fullName evidence="1">Uncharacterized protein</fullName>
    </submittedName>
</protein>
<proteinExistence type="predicted"/>
<dbReference type="AlphaFoldDB" id="A0A7J9CQA5"/>
<evidence type="ECO:0000313" key="1">
    <source>
        <dbReference type="EMBL" id="MBA0750682.1"/>
    </source>
</evidence>
<dbReference type="EMBL" id="JABEZY010000012">
    <property type="protein sequence ID" value="MBA0750682.1"/>
    <property type="molecule type" value="Genomic_DNA"/>
</dbReference>
<gene>
    <name evidence="1" type="ORF">Gogos_002079</name>
</gene>
<organism evidence="1 2">
    <name type="scientific">Gossypium gossypioides</name>
    <name type="common">Mexican cotton</name>
    <name type="synonym">Selera gossypioides</name>
    <dbReference type="NCBI Taxonomy" id="34282"/>
    <lineage>
        <taxon>Eukaryota</taxon>
        <taxon>Viridiplantae</taxon>
        <taxon>Streptophyta</taxon>
        <taxon>Embryophyta</taxon>
        <taxon>Tracheophyta</taxon>
        <taxon>Spermatophyta</taxon>
        <taxon>Magnoliopsida</taxon>
        <taxon>eudicotyledons</taxon>
        <taxon>Gunneridae</taxon>
        <taxon>Pentapetalae</taxon>
        <taxon>rosids</taxon>
        <taxon>malvids</taxon>
        <taxon>Malvales</taxon>
        <taxon>Malvaceae</taxon>
        <taxon>Malvoideae</taxon>
        <taxon>Gossypium</taxon>
    </lineage>
</organism>
<evidence type="ECO:0000313" key="2">
    <source>
        <dbReference type="Proteomes" id="UP000593579"/>
    </source>
</evidence>
<reference evidence="1 2" key="1">
    <citation type="journal article" date="2019" name="Genome Biol. Evol.">
        <title>Insights into the evolution of the New World diploid cottons (Gossypium, subgenus Houzingenia) based on genome sequencing.</title>
        <authorList>
            <person name="Grover C.E."/>
            <person name="Arick M.A. 2nd"/>
            <person name="Thrash A."/>
            <person name="Conover J.L."/>
            <person name="Sanders W.S."/>
            <person name="Peterson D.G."/>
            <person name="Frelichowski J.E."/>
            <person name="Scheffler J.A."/>
            <person name="Scheffler B.E."/>
            <person name="Wendel J.F."/>
        </authorList>
    </citation>
    <scope>NUCLEOTIDE SEQUENCE [LARGE SCALE GENOMIC DNA]</scope>
    <source>
        <strain evidence="1">5</strain>
        <tissue evidence="1">Leaf</tissue>
    </source>
</reference>
<name>A0A7J9CQA5_GOSGO</name>